<proteinExistence type="predicted"/>
<dbReference type="EMBL" id="FONS01000021">
    <property type="protein sequence ID" value="SFF48628.1"/>
    <property type="molecule type" value="Genomic_DNA"/>
</dbReference>
<dbReference type="Pfam" id="PF13572">
    <property type="entry name" value="DUF4134"/>
    <property type="match status" value="1"/>
</dbReference>
<feature type="transmembrane region" description="Helical" evidence="1">
    <location>
        <begin position="31"/>
        <end position="49"/>
    </location>
</feature>
<dbReference type="InterPro" id="IPR025408">
    <property type="entry name" value="DUF4134"/>
</dbReference>
<accession>A0A1I2J3M4</accession>
<feature type="transmembrane region" description="Helical" evidence="1">
    <location>
        <begin position="61"/>
        <end position="82"/>
    </location>
</feature>
<protein>
    <submittedName>
        <fullName evidence="2">Uncharacterized protein</fullName>
    </submittedName>
</protein>
<keyword evidence="1" id="KW-0812">Transmembrane</keyword>
<organism evidence="2 3">
    <name type="scientific">Pedobacter antarcticus</name>
    <dbReference type="NCBI Taxonomy" id="34086"/>
    <lineage>
        <taxon>Bacteria</taxon>
        <taxon>Pseudomonadati</taxon>
        <taxon>Bacteroidota</taxon>
        <taxon>Sphingobacteriia</taxon>
        <taxon>Sphingobacteriales</taxon>
        <taxon>Sphingobacteriaceae</taxon>
        <taxon>Pedobacter</taxon>
    </lineage>
</organism>
<sequence length="85" mass="9343">MLIIALTFFFNAAFAQEDSGLQNYIRPVTNITLVIGAFIGAIGGIRLYFKAQDGEEDVSGEFWKWAGACIFLVLSSIVVKLFTGF</sequence>
<dbReference type="AlphaFoldDB" id="A0A1I2J3M4"/>
<name>A0A1I2J3M4_9SPHI</name>
<dbReference type="Proteomes" id="UP000183129">
    <property type="component" value="Unassembled WGS sequence"/>
</dbReference>
<evidence type="ECO:0000313" key="2">
    <source>
        <dbReference type="EMBL" id="SFF48628.1"/>
    </source>
</evidence>
<gene>
    <name evidence="2" type="ORF">SAMN03003324_04155</name>
</gene>
<reference evidence="2 3" key="1">
    <citation type="submission" date="2016-10" db="EMBL/GenBank/DDBJ databases">
        <authorList>
            <person name="de Groot N.N."/>
        </authorList>
    </citation>
    <scope>NUCLEOTIDE SEQUENCE [LARGE SCALE GENOMIC DNA]</scope>
    <source>
        <strain evidence="2 3">ATCC 51969</strain>
    </source>
</reference>
<keyword evidence="1" id="KW-1133">Transmembrane helix</keyword>
<evidence type="ECO:0000256" key="1">
    <source>
        <dbReference type="SAM" id="Phobius"/>
    </source>
</evidence>
<keyword evidence="1" id="KW-0472">Membrane</keyword>
<evidence type="ECO:0000313" key="3">
    <source>
        <dbReference type="Proteomes" id="UP000183129"/>
    </source>
</evidence>